<keyword evidence="10 13" id="KW-0472">Membrane</keyword>
<dbReference type="GO" id="GO:0005251">
    <property type="term" value="F:delayed rectifier potassium channel activity"/>
    <property type="evidence" value="ECO:0007669"/>
    <property type="project" value="TreeGrafter"/>
</dbReference>
<feature type="transmembrane region" description="Helical" evidence="13">
    <location>
        <begin position="163"/>
        <end position="182"/>
    </location>
</feature>
<evidence type="ECO:0000256" key="5">
    <source>
        <dbReference type="ARBA" id="ARBA00022826"/>
    </source>
</evidence>
<dbReference type="Gene3D" id="1.10.287.70">
    <property type="match status" value="1"/>
</dbReference>
<dbReference type="GO" id="GO:0001508">
    <property type="term" value="P:action potential"/>
    <property type="evidence" value="ECO:0007669"/>
    <property type="project" value="TreeGrafter"/>
</dbReference>
<evidence type="ECO:0000256" key="8">
    <source>
        <dbReference type="ARBA" id="ARBA00022989"/>
    </source>
</evidence>
<dbReference type="PANTHER" id="PTHR11537:SF252">
    <property type="entry name" value="POTASSIUM VOLTAGE-GATED CHANNEL PROTEIN SHAW"/>
    <property type="match status" value="1"/>
</dbReference>
<evidence type="ECO:0000256" key="2">
    <source>
        <dbReference type="ARBA" id="ARBA00022448"/>
    </source>
</evidence>
<feature type="region of interest" description="Disordered" evidence="12">
    <location>
        <begin position="365"/>
        <end position="441"/>
    </location>
</feature>
<dbReference type="GO" id="GO:0045211">
    <property type="term" value="C:postsynaptic membrane"/>
    <property type="evidence" value="ECO:0007669"/>
    <property type="project" value="TreeGrafter"/>
</dbReference>
<keyword evidence="5" id="KW-0631">Potassium channel</keyword>
<dbReference type="InterPro" id="IPR005821">
    <property type="entry name" value="Ion_trans_dom"/>
</dbReference>
<dbReference type="Pfam" id="PF00520">
    <property type="entry name" value="Ion_trans"/>
    <property type="match status" value="1"/>
</dbReference>
<keyword evidence="16" id="KW-1185">Reference proteome</keyword>
<dbReference type="PRINTS" id="PR00169">
    <property type="entry name" value="KCHANNEL"/>
</dbReference>
<keyword evidence="9" id="KW-0406">Ion transport</keyword>
<dbReference type="AlphaFoldDB" id="A0A8E0RLG6"/>
<proteinExistence type="predicted"/>
<dbReference type="SUPFAM" id="SSF81324">
    <property type="entry name" value="Voltage-gated potassium channels"/>
    <property type="match status" value="1"/>
</dbReference>
<gene>
    <name evidence="15" type="ORF">FBUS_00228</name>
</gene>
<evidence type="ECO:0000256" key="12">
    <source>
        <dbReference type="SAM" id="MobiDB-lite"/>
    </source>
</evidence>
<keyword evidence="8 13" id="KW-1133">Transmembrane helix</keyword>
<dbReference type="InterPro" id="IPR028325">
    <property type="entry name" value="VG_K_chnl"/>
</dbReference>
<evidence type="ECO:0000313" key="16">
    <source>
        <dbReference type="Proteomes" id="UP000728185"/>
    </source>
</evidence>
<protein>
    <submittedName>
        <fullName evidence="15">Putative Voltage-gated potassium channel</fullName>
    </submittedName>
</protein>
<feature type="transmembrane region" description="Helical" evidence="13">
    <location>
        <begin position="189"/>
        <end position="210"/>
    </location>
</feature>
<evidence type="ECO:0000259" key="14">
    <source>
        <dbReference type="Pfam" id="PF00520"/>
    </source>
</evidence>
<evidence type="ECO:0000256" key="13">
    <source>
        <dbReference type="SAM" id="Phobius"/>
    </source>
</evidence>
<sequence>MARLRRSIPPDNVQEELGWTIRKRTIKAHSIFSYFEMISNAWFTFEITVRFLVTPSKIEFIKSPVNIIDLLALISFYVDLLLTNIISDDASYDALEFFSIIRIMRLFKLTRHIAGLKILIHTFRASLKELVLLVFFLMVFIVIFAALMYYAERFQFNPRNDFASIPVGLWWAIVTMTTVGYGDQVPKTYLGMIVGAMCAITGVMTISLPVPVIVSNFSRFYTHTQAQSKLPKKRRRVLPVEAVRPKSTSPSGKFTGSHANAMGFNMLAQRGLINSPMGPSTGLSGKKPFMGNTNPKLRGAARDPIRSADPNDAERSSLLGYKPPAGPLQARIEPSLLYEFPLPNISTPGTVSTLISPGLNSSTPPFSSKIDHVKWDPQSSPKNPSHSEKLDEIVTPNKNSTEIRNNKNVNISKAEQNKGPKPSHNPTILSDNNRESSLCSTKSNEVCPAGVKLTEKKTNLCRDSMADLDGWHMGPPESTFSGGIPQYDEFLAIHNSFTIKPPRLSIGSIERADGRCESQSHSPD</sequence>
<keyword evidence="7" id="KW-0630">Potassium</keyword>
<evidence type="ECO:0000256" key="1">
    <source>
        <dbReference type="ARBA" id="ARBA00004141"/>
    </source>
</evidence>
<evidence type="ECO:0000256" key="6">
    <source>
        <dbReference type="ARBA" id="ARBA00022882"/>
    </source>
</evidence>
<dbReference type="EMBL" id="LUCM01010856">
    <property type="protein sequence ID" value="KAA0184861.1"/>
    <property type="molecule type" value="Genomic_DNA"/>
</dbReference>
<name>A0A8E0RLG6_9TREM</name>
<dbReference type="OrthoDB" id="10025005at2759"/>
<feature type="compositionally biased region" description="Polar residues" evidence="12">
    <location>
        <begin position="424"/>
        <end position="441"/>
    </location>
</feature>
<dbReference type="InterPro" id="IPR027359">
    <property type="entry name" value="Volt_channel_dom_sf"/>
</dbReference>
<keyword evidence="3" id="KW-0633">Potassium transport</keyword>
<dbReference type="GO" id="GO:0008076">
    <property type="term" value="C:voltage-gated potassium channel complex"/>
    <property type="evidence" value="ECO:0007669"/>
    <property type="project" value="InterPro"/>
</dbReference>
<keyword evidence="2" id="KW-0813">Transport</keyword>
<accession>A0A8E0RLG6</accession>
<comment type="subcellular location">
    <subcellularLocation>
        <location evidence="1">Membrane</location>
        <topology evidence="1">Multi-pass membrane protein</topology>
    </subcellularLocation>
</comment>
<feature type="compositionally biased region" description="Polar residues" evidence="12">
    <location>
        <begin position="396"/>
        <end position="414"/>
    </location>
</feature>
<dbReference type="GO" id="GO:0042734">
    <property type="term" value="C:presynaptic membrane"/>
    <property type="evidence" value="ECO:0007669"/>
    <property type="project" value="TreeGrafter"/>
</dbReference>
<keyword evidence="11 15" id="KW-0407">Ion channel</keyword>
<evidence type="ECO:0000313" key="15">
    <source>
        <dbReference type="EMBL" id="KAA0184861.1"/>
    </source>
</evidence>
<dbReference type="GO" id="GO:0032809">
    <property type="term" value="C:neuronal cell body membrane"/>
    <property type="evidence" value="ECO:0007669"/>
    <property type="project" value="TreeGrafter"/>
</dbReference>
<dbReference type="FunFam" id="1.10.287.70:FF:000002">
    <property type="entry name" value="Potassium voltage-gated channel subfamily a member"/>
    <property type="match status" value="1"/>
</dbReference>
<feature type="region of interest" description="Disordered" evidence="12">
    <location>
        <begin position="276"/>
        <end position="325"/>
    </location>
</feature>
<reference evidence="15" key="1">
    <citation type="submission" date="2019-05" db="EMBL/GenBank/DDBJ databases">
        <title>Annotation for the trematode Fasciolopsis buski.</title>
        <authorList>
            <person name="Choi Y.-J."/>
        </authorList>
    </citation>
    <scope>NUCLEOTIDE SEQUENCE</scope>
    <source>
        <strain evidence="15">HT</strain>
        <tissue evidence="15">Whole worm</tissue>
    </source>
</reference>
<comment type="caution">
    <text evidence="15">The sequence shown here is derived from an EMBL/GenBank/DDBJ whole genome shotgun (WGS) entry which is preliminary data.</text>
</comment>
<dbReference type="GO" id="GO:0032590">
    <property type="term" value="C:dendrite membrane"/>
    <property type="evidence" value="ECO:0007669"/>
    <property type="project" value="TreeGrafter"/>
</dbReference>
<keyword evidence="4 13" id="KW-0812">Transmembrane</keyword>
<dbReference type="PRINTS" id="PR01491">
    <property type="entry name" value="KVCHANNEL"/>
</dbReference>
<dbReference type="Gene3D" id="1.20.120.350">
    <property type="entry name" value="Voltage-gated potassium channels. Chain C"/>
    <property type="match status" value="1"/>
</dbReference>
<dbReference type="PANTHER" id="PTHR11537">
    <property type="entry name" value="VOLTAGE-GATED POTASSIUM CHANNEL"/>
    <property type="match status" value="1"/>
</dbReference>
<keyword evidence="6" id="KW-0851">Voltage-gated channel</keyword>
<evidence type="ECO:0000256" key="10">
    <source>
        <dbReference type="ARBA" id="ARBA00023136"/>
    </source>
</evidence>
<feature type="domain" description="Ion transport" evidence="14">
    <location>
        <begin position="28"/>
        <end position="224"/>
    </location>
</feature>
<evidence type="ECO:0000256" key="4">
    <source>
        <dbReference type="ARBA" id="ARBA00022692"/>
    </source>
</evidence>
<dbReference type="Proteomes" id="UP000728185">
    <property type="component" value="Unassembled WGS sequence"/>
</dbReference>
<evidence type="ECO:0000256" key="7">
    <source>
        <dbReference type="ARBA" id="ARBA00022958"/>
    </source>
</evidence>
<evidence type="ECO:0000256" key="11">
    <source>
        <dbReference type="ARBA" id="ARBA00023303"/>
    </source>
</evidence>
<organism evidence="15 16">
    <name type="scientific">Fasciolopsis buskii</name>
    <dbReference type="NCBI Taxonomy" id="27845"/>
    <lineage>
        <taxon>Eukaryota</taxon>
        <taxon>Metazoa</taxon>
        <taxon>Spiralia</taxon>
        <taxon>Lophotrochozoa</taxon>
        <taxon>Platyhelminthes</taxon>
        <taxon>Trematoda</taxon>
        <taxon>Digenea</taxon>
        <taxon>Plagiorchiida</taxon>
        <taxon>Echinostomata</taxon>
        <taxon>Echinostomatoidea</taxon>
        <taxon>Fasciolidae</taxon>
        <taxon>Fasciolopsis</taxon>
    </lineage>
</organism>
<dbReference type="InterPro" id="IPR003968">
    <property type="entry name" value="K_chnl_volt-dep_Kv"/>
</dbReference>
<evidence type="ECO:0000256" key="9">
    <source>
        <dbReference type="ARBA" id="ARBA00023065"/>
    </source>
</evidence>
<evidence type="ECO:0000256" key="3">
    <source>
        <dbReference type="ARBA" id="ARBA00022538"/>
    </source>
</evidence>
<dbReference type="GO" id="GO:0043679">
    <property type="term" value="C:axon terminus"/>
    <property type="evidence" value="ECO:0007669"/>
    <property type="project" value="TreeGrafter"/>
</dbReference>
<feature type="transmembrane region" description="Helical" evidence="13">
    <location>
        <begin position="130"/>
        <end position="151"/>
    </location>
</feature>